<evidence type="ECO:0000313" key="2">
    <source>
        <dbReference type="Proteomes" id="UP000177006"/>
    </source>
</evidence>
<organism evidence="1 2">
    <name type="scientific">Candidatus Beckwithbacteria bacterium RBG_13_42_9</name>
    <dbReference type="NCBI Taxonomy" id="1797457"/>
    <lineage>
        <taxon>Bacteria</taxon>
        <taxon>Candidatus Beckwithiibacteriota</taxon>
    </lineage>
</organism>
<comment type="caution">
    <text evidence="1">The sequence shown here is derived from an EMBL/GenBank/DDBJ whole genome shotgun (WGS) entry which is preliminary data.</text>
</comment>
<name>A0A1F5E6G1_9BACT</name>
<proteinExistence type="predicted"/>
<reference evidence="1 2" key="1">
    <citation type="journal article" date="2016" name="Nat. Commun.">
        <title>Thousands of microbial genomes shed light on interconnected biogeochemical processes in an aquifer system.</title>
        <authorList>
            <person name="Anantharaman K."/>
            <person name="Brown C.T."/>
            <person name="Hug L.A."/>
            <person name="Sharon I."/>
            <person name="Castelle C.J."/>
            <person name="Probst A.J."/>
            <person name="Thomas B.C."/>
            <person name="Singh A."/>
            <person name="Wilkins M.J."/>
            <person name="Karaoz U."/>
            <person name="Brodie E.L."/>
            <person name="Williams K.H."/>
            <person name="Hubbard S.S."/>
            <person name="Banfield J.F."/>
        </authorList>
    </citation>
    <scope>NUCLEOTIDE SEQUENCE [LARGE SCALE GENOMIC DNA]</scope>
</reference>
<dbReference type="AlphaFoldDB" id="A0A1F5E6G1"/>
<gene>
    <name evidence="1" type="ORF">A2160_05060</name>
</gene>
<evidence type="ECO:0000313" key="1">
    <source>
        <dbReference type="EMBL" id="OGD62997.1"/>
    </source>
</evidence>
<dbReference type="EMBL" id="MEZK01000013">
    <property type="protein sequence ID" value="OGD62997.1"/>
    <property type="molecule type" value="Genomic_DNA"/>
</dbReference>
<protein>
    <submittedName>
        <fullName evidence="1">Uncharacterized protein</fullName>
    </submittedName>
</protein>
<accession>A0A1F5E6G1</accession>
<dbReference type="Proteomes" id="UP000177006">
    <property type="component" value="Unassembled WGS sequence"/>
</dbReference>
<sequence length="137" mass="14486">MPDEIVFIVAGGPEAVSGLSEPSEPPDIIFVEPIGVDIPQGTAVVPLGIPRAAGLLIPFDMKAMIPPGTQFGLQTCVLGIGITRKGVNTAEVLIKNRPMVFPAFKDDTLFSVAQRLGIPVASGPVVIFPEKWLKGER</sequence>